<dbReference type="Proteomes" id="UP000199501">
    <property type="component" value="Unassembled WGS sequence"/>
</dbReference>
<organism evidence="2 3">
    <name type="scientific">Actinokineospora iranica</name>
    <dbReference type="NCBI Taxonomy" id="1271860"/>
    <lineage>
        <taxon>Bacteria</taxon>
        <taxon>Bacillati</taxon>
        <taxon>Actinomycetota</taxon>
        <taxon>Actinomycetes</taxon>
        <taxon>Pseudonocardiales</taxon>
        <taxon>Pseudonocardiaceae</taxon>
        <taxon>Actinokineospora</taxon>
    </lineage>
</organism>
<feature type="transmembrane region" description="Helical" evidence="1">
    <location>
        <begin position="51"/>
        <end position="70"/>
    </location>
</feature>
<keyword evidence="1" id="KW-0812">Transmembrane</keyword>
<feature type="transmembrane region" description="Helical" evidence="1">
    <location>
        <begin position="12"/>
        <end position="31"/>
    </location>
</feature>
<dbReference type="RefSeq" id="WP_091452296.1">
    <property type="nucleotide sequence ID" value="NZ_FMZZ01000008.1"/>
</dbReference>
<reference evidence="3" key="1">
    <citation type="submission" date="2016-10" db="EMBL/GenBank/DDBJ databases">
        <authorList>
            <person name="Varghese N."/>
            <person name="Submissions S."/>
        </authorList>
    </citation>
    <scope>NUCLEOTIDE SEQUENCE [LARGE SCALE GENOMIC DNA]</scope>
    <source>
        <strain evidence="3">IBRC-M 10403</strain>
    </source>
</reference>
<name>A0A1G6SYX4_9PSEU</name>
<dbReference type="EMBL" id="FMZZ01000008">
    <property type="protein sequence ID" value="SDD22170.1"/>
    <property type="molecule type" value="Genomic_DNA"/>
</dbReference>
<accession>A0A1G6SYX4</accession>
<protein>
    <recommendedName>
        <fullName evidence="4">Integral membrane protein</fullName>
    </recommendedName>
</protein>
<feature type="transmembrane region" description="Helical" evidence="1">
    <location>
        <begin position="100"/>
        <end position="117"/>
    </location>
</feature>
<sequence>MRFSSSAPRTVVAAGALVALQGLVGLGFAVLLLIRGLSGDSELGGNVFGEAAYFAVLAAGVLACGGGLVLGKHWGRSPAIVLQLLLLGIAWYAIGPSDRPEIGVPVALVCVVVLVLLSRSTTTQWAQGDQDEPRS</sequence>
<dbReference type="OrthoDB" id="3694513at2"/>
<evidence type="ECO:0008006" key="4">
    <source>
        <dbReference type="Google" id="ProtNLM"/>
    </source>
</evidence>
<dbReference type="STRING" id="1271860.SAMN05216174_108272"/>
<evidence type="ECO:0000313" key="2">
    <source>
        <dbReference type="EMBL" id="SDD22170.1"/>
    </source>
</evidence>
<evidence type="ECO:0000256" key="1">
    <source>
        <dbReference type="SAM" id="Phobius"/>
    </source>
</evidence>
<dbReference type="AlphaFoldDB" id="A0A1G6SYX4"/>
<keyword evidence="1" id="KW-1133">Transmembrane helix</keyword>
<gene>
    <name evidence="2" type="ORF">SAMN05216174_108272</name>
</gene>
<keyword evidence="1" id="KW-0472">Membrane</keyword>
<keyword evidence="3" id="KW-1185">Reference proteome</keyword>
<proteinExistence type="predicted"/>
<evidence type="ECO:0000313" key="3">
    <source>
        <dbReference type="Proteomes" id="UP000199501"/>
    </source>
</evidence>
<feature type="transmembrane region" description="Helical" evidence="1">
    <location>
        <begin position="77"/>
        <end position="94"/>
    </location>
</feature>